<dbReference type="InterPro" id="IPR058854">
    <property type="entry name" value="HI_0096-like_WHD"/>
</dbReference>
<dbReference type="RefSeq" id="WP_094080668.1">
    <property type="nucleotide sequence ID" value="NZ_CP165644.1"/>
</dbReference>
<dbReference type="Pfam" id="PF13847">
    <property type="entry name" value="Methyltransf_31"/>
    <property type="match status" value="1"/>
</dbReference>
<evidence type="ECO:0000259" key="2">
    <source>
        <dbReference type="Pfam" id="PF13847"/>
    </source>
</evidence>
<dbReference type="KEGG" id="lrug:AB8B22_03945"/>
<keyword evidence="4" id="KW-0808">Transferase</keyword>
<organism evidence="4">
    <name type="scientific">Leptotrichia rugosa</name>
    <dbReference type="NCBI Taxonomy" id="3239302"/>
    <lineage>
        <taxon>Bacteria</taxon>
        <taxon>Fusobacteriati</taxon>
        <taxon>Fusobacteriota</taxon>
        <taxon>Fusobacteriia</taxon>
        <taxon>Fusobacteriales</taxon>
        <taxon>Leptotrichiaceae</taxon>
        <taxon>Leptotrichia</taxon>
    </lineage>
</organism>
<dbReference type="InterPro" id="IPR025714">
    <property type="entry name" value="Methyltranfer_dom"/>
</dbReference>
<dbReference type="InterPro" id="IPR050723">
    <property type="entry name" value="CFA/CMAS"/>
</dbReference>
<dbReference type="GO" id="GO:0032259">
    <property type="term" value="P:methylation"/>
    <property type="evidence" value="ECO:0007669"/>
    <property type="project" value="UniProtKB-KW"/>
</dbReference>
<dbReference type="GO" id="GO:0008168">
    <property type="term" value="F:methyltransferase activity"/>
    <property type="evidence" value="ECO:0007669"/>
    <property type="project" value="UniProtKB-KW"/>
</dbReference>
<sequence length="509" mass="59669">MNNEEKKESYDELVYKANPFADTAMMKLEAYAYFYGLNPQKATKARVLELGTSFGGNLIAQAINFEDNYYVGVDLSHEQIKKGNEIIKKLGLKNIELHQKDILTIDESFGKFDYIISHGVFSWVPNDVKHKMIEICNQNLNENGIAYLSYNTYPGWKEASKVRDMMMYVNKFYPNLSLLEKTERGRLVVEIFKEQIELYPDLKERSKGYLEWMDSVLKHKNYYLGHEYLEMFNDPLYIHQFAELADKNGLKYFTDTNLKLSMATSYKKETVEKLQQLSGGDNVIKEQCIDFILDTKFRKSLMCKKSQTEKLNFSESIPNTIIDTLYYVIKNKIEIAELEDKVLEEALKHLLSKKHGEFQIEDAKKFLEDKDLNQEQKDKIVQEIRGFILNNVITGNLNFYLTRIERVSFVENETYVPEKFIKYVEVILSEDGQYIGIGNFKNEIFPVDTIELLLLQQLKEPTTKDKLISELEKLGLKRMVDGKEEDVDPAEYLEMFLEKYENLNFFKRK</sequence>
<dbReference type="PANTHER" id="PTHR43667">
    <property type="entry name" value="CYCLOPROPANE-FATTY-ACYL-PHOSPHOLIPID SYNTHASE"/>
    <property type="match status" value="1"/>
</dbReference>
<evidence type="ECO:0000259" key="1">
    <source>
        <dbReference type="Pfam" id="PF10119"/>
    </source>
</evidence>
<dbReference type="EMBL" id="CP165644">
    <property type="protein sequence ID" value="XDU67574.1"/>
    <property type="molecule type" value="Genomic_DNA"/>
</dbReference>
<name>A0AB39VKD3_9FUSO</name>
<dbReference type="InterPro" id="IPR018773">
    <property type="entry name" value="MeTrfase_reg_dom_prd"/>
</dbReference>
<dbReference type="Pfam" id="PF10119">
    <property type="entry name" value="MethyTransf_Reg"/>
    <property type="match status" value="1"/>
</dbReference>
<dbReference type="Gene3D" id="3.40.50.150">
    <property type="entry name" value="Vaccinia Virus protein VP39"/>
    <property type="match status" value="1"/>
</dbReference>
<evidence type="ECO:0000313" key="4">
    <source>
        <dbReference type="EMBL" id="XDU67574.1"/>
    </source>
</evidence>
<protein>
    <submittedName>
        <fullName evidence="4">Methyltransferase regulatory domain-containing protein</fullName>
    </submittedName>
</protein>
<accession>A0AB39VKD3</accession>
<feature type="domain" description="Methyltransferase regulatory" evidence="1">
    <location>
        <begin position="221"/>
        <end position="304"/>
    </location>
</feature>
<proteinExistence type="predicted"/>
<feature type="domain" description="HI-0096-like winged helix" evidence="3">
    <location>
        <begin position="408"/>
        <end position="473"/>
    </location>
</feature>
<dbReference type="CDD" id="cd02440">
    <property type="entry name" value="AdoMet_MTases"/>
    <property type="match status" value="1"/>
</dbReference>
<reference evidence="4" key="1">
    <citation type="submission" date="2024-07" db="EMBL/GenBank/DDBJ databases">
        <authorList>
            <person name="Li X.-J."/>
            <person name="Wang X."/>
        </authorList>
    </citation>
    <scope>NUCLEOTIDE SEQUENCE</scope>
    <source>
        <strain evidence="4">HSP-334</strain>
    </source>
</reference>
<dbReference type="Pfam" id="PF26433">
    <property type="entry name" value="WH_HI_0096"/>
    <property type="match status" value="1"/>
</dbReference>
<dbReference type="SUPFAM" id="SSF53335">
    <property type="entry name" value="S-adenosyl-L-methionine-dependent methyltransferases"/>
    <property type="match status" value="1"/>
</dbReference>
<gene>
    <name evidence="4" type="ORF">AB8B22_03945</name>
</gene>
<feature type="domain" description="Methyltransferase" evidence="2">
    <location>
        <begin position="44"/>
        <end position="152"/>
    </location>
</feature>
<keyword evidence="4" id="KW-0489">Methyltransferase</keyword>
<dbReference type="PANTHER" id="PTHR43667:SF2">
    <property type="entry name" value="FATTY ACID C-METHYL TRANSFERASE"/>
    <property type="match status" value="1"/>
</dbReference>
<dbReference type="AlphaFoldDB" id="A0AB39VKD3"/>
<dbReference type="InterPro" id="IPR029063">
    <property type="entry name" value="SAM-dependent_MTases_sf"/>
</dbReference>
<evidence type="ECO:0000259" key="3">
    <source>
        <dbReference type="Pfam" id="PF26433"/>
    </source>
</evidence>